<dbReference type="SUPFAM" id="SSF46589">
    <property type="entry name" value="tRNA-binding arm"/>
    <property type="match status" value="1"/>
</dbReference>
<dbReference type="Pfam" id="PF02403">
    <property type="entry name" value="Seryl_tRNA_N"/>
    <property type="match status" value="1"/>
</dbReference>
<dbReference type="GO" id="GO:0005737">
    <property type="term" value="C:cytoplasm"/>
    <property type="evidence" value="ECO:0007669"/>
    <property type="project" value="UniProtKB-SubCell"/>
</dbReference>
<keyword evidence="7" id="KW-0547">Nucleotide-binding</keyword>
<dbReference type="CDD" id="cd00770">
    <property type="entry name" value="SerRS_core"/>
    <property type="match status" value="1"/>
</dbReference>
<evidence type="ECO:0000256" key="10">
    <source>
        <dbReference type="ARBA" id="ARBA00023146"/>
    </source>
</evidence>
<feature type="coiled-coil region" evidence="17">
    <location>
        <begin position="66"/>
        <end position="93"/>
    </location>
</feature>
<keyword evidence="17" id="KW-0175">Coiled coil</keyword>
<sequence length="435" mass="49926">MLDLNFVRENAEKVKDTILKKGLKIDLDQFISLDKKRRELIGSVDSMRERQNEFNKKIVGLSGSEKDKAIADMKVLSVDLKRIEEELKQVEQDWMGLYLQLPNIQSEDTPVGKDDKENVEVEKWGEPREFDFEFKSHIELAEDLNLVDFEKGVKVSGFRGYYLKNEAAVLHLAVLNYAVKKLREKGFEFMVTPTILKDFALIGSGHFPFGKDDIYELANTGKNEDGETVGESLYLAGTSEPALLSYFSDSVLEQKDLPVKVCGFSQCYRNEVGSYGKDTKGLYRIHEFMKVEQVILCEDDVKKSDEYLEYLREISQEILKDLNLPHRVLQICTGDMGAGKRKMYDIETWMPSREGYGETHSDSNLTDWQPRRLNIKYRDKDGNKKYVYALNNTAIASPRILIAILENYQNSDGSIDVPEALRPLCGFEKIQKKDD</sequence>
<evidence type="ECO:0000256" key="3">
    <source>
        <dbReference type="ARBA" id="ARBA00010728"/>
    </source>
</evidence>
<feature type="site" description="Important for serine binding" evidence="15">
    <location>
        <position position="393"/>
    </location>
</feature>
<dbReference type="Pfam" id="PF00587">
    <property type="entry name" value="tRNA-synt_2b"/>
    <property type="match status" value="1"/>
</dbReference>
<evidence type="ECO:0000256" key="4">
    <source>
        <dbReference type="ARBA" id="ARBA00012840"/>
    </source>
</evidence>
<keyword evidence="6 19" id="KW-0436">Ligase</keyword>
<dbReference type="InterPro" id="IPR010978">
    <property type="entry name" value="tRNA-bd_arm"/>
</dbReference>
<evidence type="ECO:0000256" key="11">
    <source>
        <dbReference type="ARBA" id="ARBA00039158"/>
    </source>
</evidence>
<comment type="catalytic activity">
    <reaction evidence="12">
        <text>tRNA(Sec) + L-serine + ATP = L-seryl-tRNA(Sec) + AMP + diphosphate + H(+)</text>
        <dbReference type="Rhea" id="RHEA:42580"/>
        <dbReference type="Rhea" id="RHEA-COMP:9742"/>
        <dbReference type="Rhea" id="RHEA-COMP:10128"/>
        <dbReference type="ChEBI" id="CHEBI:15378"/>
        <dbReference type="ChEBI" id="CHEBI:30616"/>
        <dbReference type="ChEBI" id="CHEBI:33019"/>
        <dbReference type="ChEBI" id="CHEBI:33384"/>
        <dbReference type="ChEBI" id="CHEBI:78442"/>
        <dbReference type="ChEBI" id="CHEBI:78533"/>
        <dbReference type="ChEBI" id="CHEBI:456215"/>
        <dbReference type="EC" id="6.1.1.11"/>
    </reaction>
</comment>
<feature type="domain" description="Aminoacyl-transfer RNA synthetases class-II family profile" evidence="18">
    <location>
        <begin position="174"/>
        <end position="418"/>
    </location>
</feature>
<evidence type="ECO:0000256" key="5">
    <source>
        <dbReference type="ARBA" id="ARBA00022490"/>
    </source>
</evidence>
<comment type="subcellular location">
    <subcellularLocation>
        <location evidence="1">Cytoplasm</location>
    </subcellularLocation>
</comment>
<dbReference type="InterPro" id="IPR045864">
    <property type="entry name" value="aa-tRNA-synth_II/BPL/LPL"/>
</dbReference>
<dbReference type="PANTHER" id="PTHR43697:SF1">
    <property type="entry name" value="SERINE--TRNA LIGASE"/>
    <property type="match status" value="1"/>
</dbReference>
<reference evidence="19" key="1">
    <citation type="submission" date="2017-02" db="EMBL/GenBank/DDBJ databases">
        <title>Delving into the versatile metabolic prowess of the omnipresent phylum Bacteroidetes.</title>
        <authorList>
            <person name="Nobu M.K."/>
            <person name="Mei R."/>
            <person name="Narihiro T."/>
            <person name="Kuroda K."/>
            <person name="Liu W.-T."/>
        </authorList>
    </citation>
    <scope>NUCLEOTIDE SEQUENCE</scope>
    <source>
        <strain evidence="19">ADurb.Bin280</strain>
    </source>
</reference>
<evidence type="ECO:0000256" key="9">
    <source>
        <dbReference type="ARBA" id="ARBA00022917"/>
    </source>
</evidence>
<keyword evidence="5" id="KW-0963">Cytoplasm</keyword>
<evidence type="ECO:0000256" key="7">
    <source>
        <dbReference type="ARBA" id="ARBA00022741"/>
    </source>
</evidence>
<dbReference type="Proteomes" id="UP000485367">
    <property type="component" value="Unassembled WGS sequence"/>
</dbReference>
<comment type="caution">
    <text evidence="19">The sequence shown here is derived from an EMBL/GenBank/DDBJ whole genome shotgun (WGS) entry which is preliminary data.</text>
</comment>
<keyword evidence="8 16" id="KW-0067">ATP-binding</keyword>
<evidence type="ECO:0000259" key="18">
    <source>
        <dbReference type="PROSITE" id="PS50862"/>
    </source>
</evidence>
<evidence type="ECO:0000256" key="13">
    <source>
        <dbReference type="ARBA" id="ARBA00048823"/>
    </source>
</evidence>
<dbReference type="GO" id="GO:0006434">
    <property type="term" value="P:seryl-tRNA aminoacylation"/>
    <property type="evidence" value="ECO:0007669"/>
    <property type="project" value="UniProtKB-UniRule"/>
</dbReference>
<keyword evidence="9" id="KW-0648">Protein biosynthesis</keyword>
<dbReference type="InterPro" id="IPR002314">
    <property type="entry name" value="aa-tRNA-synt_IIb"/>
</dbReference>
<dbReference type="InterPro" id="IPR015866">
    <property type="entry name" value="Ser-tRNA-synth_1_N"/>
</dbReference>
<proteinExistence type="inferred from homology"/>
<feature type="binding site" evidence="15">
    <location>
        <position position="238"/>
    </location>
    <ligand>
        <name>L-serine</name>
        <dbReference type="ChEBI" id="CHEBI:33384"/>
    </ligand>
</feature>
<dbReference type="Gene3D" id="3.30.930.10">
    <property type="entry name" value="Bira Bifunctional Protein, Domain 2"/>
    <property type="match status" value="1"/>
</dbReference>
<dbReference type="InterPro" id="IPR006195">
    <property type="entry name" value="aa-tRNA-synth_II"/>
</dbReference>
<organism evidence="19">
    <name type="scientific">candidate division WS2 bacterium ADurb.Bin280</name>
    <dbReference type="NCBI Taxonomy" id="1852829"/>
    <lineage>
        <taxon>Bacteria</taxon>
        <taxon>candidate division WS2</taxon>
    </lineage>
</organism>
<comment type="catalytic activity">
    <reaction evidence="13">
        <text>tRNA(Ser) + L-serine + ATP = L-seryl-tRNA(Ser) + AMP + diphosphate + H(+)</text>
        <dbReference type="Rhea" id="RHEA:12292"/>
        <dbReference type="Rhea" id="RHEA-COMP:9669"/>
        <dbReference type="Rhea" id="RHEA-COMP:9703"/>
        <dbReference type="ChEBI" id="CHEBI:15378"/>
        <dbReference type="ChEBI" id="CHEBI:30616"/>
        <dbReference type="ChEBI" id="CHEBI:33019"/>
        <dbReference type="ChEBI" id="CHEBI:33384"/>
        <dbReference type="ChEBI" id="CHEBI:78442"/>
        <dbReference type="ChEBI" id="CHEBI:78533"/>
        <dbReference type="ChEBI" id="CHEBI:456215"/>
        <dbReference type="EC" id="6.1.1.11"/>
    </reaction>
</comment>
<evidence type="ECO:0000256" key="12">
    <source>
        <dbReference type="ARBA" id="ARBA00047929"/>
    </source>
</evidence>
<dbReference type="NCBIfam" id="TIGR00414">
    <property type="entry name" value="serS"/>
    <property type="match status" value="1"/>
</dbReference>
<dbReference type="InterPro" id="IPR033729">
    <property type="entry name" value="SerRS_core"/>
</dbReference>
<dbReference type="AlphaFoldDB" id="A0A1V5SE43"/>
<protein>
    <recommendedName>
        <fullName evidence="11 14">Serine--tRNA ligase</fullName>
        <ecNumber evidence="4 14">6.1.1.11</ecNumber>
    </recommendedName>
</protein>
<evidence type="ECO:0000256" key="14">
    <source>
        <dbReference type="NCBIfam" id="TIGR00414"/>
    </source>
</evidence>
<evidence type="ECO:0000256" key="16">
    <source>
        <dbReference type="PIRSR" id="PIRSR001529-2"/>
    </source>
</evidence>
<feature type="binding site" evidence="15">
    <location>
        <position position="292"/>
    </location>
    <ligand>
        <name>L-serine</name>
        <dbReference type="ChEBI" id="CHEBI:33384"/>
    </ligand>
</feature>
<feature type="binding site" evidence="15">
    <location>
        <position position="269"/>
    </location>
    <ligand>
        <name>L-serine</name>
        <dbReference type="ChEBI" id="CHEBI:33384"/>
    </ligand>
</feature>
<comment type="similarity">
    <text evidence="3">Belongs to the class-II aminoacyl-tRNA synthetase family. Type-1 seryl-tRNA synthetase subfamily.</text>
</comment>
<feature type="binding site" evidence="15">
    <location>
        <position position="391"/>
    </location>
    <ligand>
        <name>L-serine</name>
        <dbReference type="ChEBI" id="CHEBI:33384"/>
    </ligand>
</feature>
<dbReference type="InterPro" id="IPR042103">
    <property type="entry name" value="SerRS_1_N_sf"/>
</dbReference>
<evidence type="ECO:0000256" key="17">
    <source>
        <dbReference type="SAM" id="Coils"/>
    </source>
</evidence>
<feature type="binding site" evidence="16">
    <location>
        <begin position="358"/>
        <end position="361"/>
    </location>
    <ligand>
        <name>ATP</name>
        <dbReference type="ChEBI" id="CHEBI:30616"/>
    </ligand>
</feature>
<comment type="pathway">
    <text evidence="2">Aminoacyl-tRNA biosynthesis; selenocysteinyl-tRNA(Sec) biosynthesis; L-seryl-tRNA(Sec) from L-serine and tRNA(Sec): step 1/1.</text>
</comment>
<gene>
    <name evidence="19" type="primary">serS</name>
    <name evidence="19" type="ORF">BWY43_00455</name>
</gene>
<dbReference type="GO" id="GO:0004828">
    <property type="term" value="F:serine-tRNA ligase activity"/>
    <property type="evidence" value="ECO:0007669"/>
    <property type="project" value="UniProtKB-UniRule"/>
</dbReference>
<accession>A0A1V5SE43</accession>
<dbReference type="Gene3D" id="1.10.287.40">
    <property type="entry name" value="Serine-tRNA synthetase, tRNA binding domain"/>
    <property type="match status" value="1"/>
</dbReference>
<dbReference type="GO" id="GO:0005524">
    <property type="term" value="F:ATP binding"/>
    <property type="evidence" value="ECO:0007669"/>
    <property type="project" value="UniProtKB-KW"/>
</dbReference>
<dbReference type="InterPro" id="IPR002317">
    <property type="entry name" value="Ser-tRNA-ligase_type_1"/>
</dbReference>
<dbReference type="EC" id="6.1.1.11" evidence="4 14"/>
<evidence type="ECO:0000256" key="8">
    <source>
        <dbReference type="ARBA" id="ARBA00022840"/>
    </source>
</evidence>
<evidence type="ECO:0000256" key="15">
    <source>
        <dbReference type="PIRSR" id="PIRSR001529-1"/>
    </source>
</evidence>
<name>A0A1V5SE43_9BACT</name>
<evidence type="ECO:0000256" key="1">
    <source>
        <dbReference type="ARBA" id="ARBA00004496"/>
    </source>
</evidence>
<dbReference type="EMBL" id="MWBO01000028">
    <property type="protein sequence ID" value="OQA52584.1"/>
    <property type="molecule type" value="Genomic_DNA"/>
</dbReference>
<evidence type="ECO:0000256" key="6">
    <source>
        <dbReference type="ARBA" id="ARBA00022598"/>
    </source>
</evidence>
<keyword evidence="10" id="KW-0030">Aminoacyl-tRNA synthetase</keyword>
<dbReference type="PROSITE" id="PS50862">
    <property type="entry name" value="AA_TRNA_LIGASE_II"/>
    <property type="match status" value="1"/>
</dbReference>
<evidence type="ECO:0000313" key="19">
    <source>
        <dbReference type="EMBL" id="OQA52584.1"/>
    </source>
</evidence>
<dbReference type="SUPFAM" id="SSF55681">
    <property type="entry name" value="Class II aaRS and biotin synthetases"/>
    <property type="match status" value="1"/>
</dbReference>
<dbReference type="PIRSF" id="PIRSF001529">
    <property type="entry name" value="Ser-tRNA-synth_IIa"/>
    <property type="match status" value="1"/>
</dbReference>
<dbReference type="PANTHER" id="PTHR43697">
    <property type="entry name" value="SERYL-TRNA SYNTHETASE"/>
    <property type="match status" value="1"/>
</dbReference>
<evidence type="ECO:0000256" key="2">
    <source>
        <dbReference type="ARBA" id="ARBA00005045"/>
    </source>
</evidence>
<dbReference type="PRINTS" id="PR00981">
    <property type="entry name" value="TRNASYNTHSER"/>
</dbReference>
<feature type="binding site" evidence="16">
    <location>
        <begin position="269"/>
        <end position="271"/>
    </location>
    <ligand>
        <name>ATP</name>
        <dbReference type="ChEBI" id="CHEBI:30616"/>
    </ligand>
</feature>